<accession>A0A2V5IGQ8</accession>
<proteinExistence type="predicted"/>
<dbReference type="EMBL" id="KZ825140">
    <property type="protein sequence ID" value="PYI18856.1"/>
    <property type="molecule type" value="Genomic_DNA"/>
</dbReference>
<keyword evidence="6" id="KW-1185">Reference proteome</keyword>
<dbReference type="InterPro" id="IPR000782">
    <property type="entry name" value="FAS1_domain"/>
</dbReference>
<gene>
    <name evidence="5" type="ORF">BO99DRAFT_385839</name>
</gene>
<feature type="signal peptide" evidence="3">
    <location>
        <begin position="1"/>
        <end position="27"/>
    </location>
</feature>
<keyword evidence="1 3" id="KW-0732">Signal</keyword>
<protein>
    <recommendedName>
        <fullName evidence="4">FAS1 domain-containing protein</fullName>
    </recommendedName>
</protein>
<dbReference type="AlphaFoldDB" id="A0A2V5IGQ8"/>
<dbReference type="Proteomes" id="UP000249829">
    <property type="component" value="Unassembled WGS sequence"/>
</dbReference>
<evidence type="ECO:0000313" key="6">
    <source>
        <dbReference type="Proteomes" id="UP000249829"/>
    </source>
</evidence>
<dbReference type="InterPro" id="IPR036378">
    <property type="entry name" value="FAS1_dom_sf"/>
</dbReference>
<organism evidence="5 6">
    <name type="scientific">Aspergillus violaceofuscus (strain CBS 115571)</name>
    <dbReference type="NCBI Taxonomy" id="1450538"/>
    <lineage>
        <taxon>Eukaryota</taxon>
        <taxon>Fungi</taxon>
        <taxon>Dikarya</taxon>
        <taxon>Ascomycota</taxon>
        <taxon>Pezizomycotina</taxon>
        <taxon>Eurotiomycetes</taxon>
        <taxon>Eurotiomycetidae</taxon>
        <taxon>Eurotiales</taxon>
        <taxon>Aspergillaceae</taxon>
        <taxon>Aspergillus</taxon>
    </lineage>
</organism>
<evidence type="ECO:0000259" key="4">
    <source>
        <dbReference type="PROSITE" id="PS50213"/>
    </source>
</evidence>
<dbReference type="InterPro" id="IPR040200">
    <property type="entry name" value="Mug57-like"/>
</dbReference>
<dbReference type="Pfam" id="PF02469">
    <property type="entry name" value="Fasciclin"/>
    <property type="match status" value="1"/>
</dbReference>
<evidence type="ECO:0000256" key="1">
    <source>
        <dbReference type="ARBA" id="ARBA00022729"/>
    </source>
</evidence>
<reference evidence="5 6" key="1">
    <citation type="submission" date="2018-02" db="EMBL/GenBank/DDBJ databases">
        <title>The genomes of Aspergillus section Nigri reveals drivers in fungal speciation.</title>
        <authorList>
            <consortium name="DOE Joint Genome Institute"/>
            <person name="Vesth T.C."/>
            <person name="Nybo J."/>
            <person name="Theobald S."/>
            <person name="Brandl J."/>
            <person name="Frisvad J.C."/>
            <person name="Nielsen K.F."/>
            <person name="Lyhne E.K."/>
            <person name="Kogle M.E."/>
            <person name="Kuo A."/>
            <person name="Riley R."/>
            <person name="Clum A."/>
            <person name="Nolan M."/>
            <person name="Lipzen A."/>
            <person name="Salamov A."/>
            <person name="Henrissat B."/>
            <person name="Wiebenga A."/>
            <person name="De vries R.P."/>
            <person name="Grigoriev I.V."/>
            <person name="Mortensen U.H."/>
            <person name="Andersen M.R."/>
            <person name="Baker S.E."/>
        </authorList>
    </citation>
    <scope>NUCLEOTIDE SEQUENCE [LARGE SCALE GENOMIC DNA]</scope>
    <source>
        <strain evidence="5 6">CBS 115571</strain>
    </source>
</reference>
<feature type="domain" description="FAS1" evidence="4">
    <location>
        <begin position="108"/>
        <end position="256"/>
    </location>
</feature>
<name>A0A2V5IGQ8_ASPV1</name>
<feature type="region of interest" description="Disordered" evidence="2">
    <location>
        <begin position="78"/>
        <end position="107"/>
    </location>
</feature>
<dbReference type="PANTHER" id="PTHR28156">
    <property type="entry name" value="FAS1 DOMAIN-CONTAINING PROTEIN YDR262W"/>
    <property type="match status" value="1"/>
</dbReference>
<dbReference type="STRING" id="1450538.A0A2V5IGQ8"/>
<dbReference type="PANTHER" id="PTHR28156:SF1">
    <property type="entry name" value="FAS1 DOMAIN-CONTAINING PROTEIN YDR262W"/>
    <property type="match status" value="1"/>
</dbReference>
<feature type="chain" id="PRO_5015955113" description="FAS1 domain-containing protein" evidence="3">
    <location>
        <begin position="28"/>
        <end position="259"/>
    </location>
</feature>
<sequence length="259" mass="28642">MQRLQLRITFILLVLLLTVTLIPTATAASWDLQFRKRLPRPLGERPHLDTLNLKQWLVNQLPLQAGAAAPAIMGSSSNPSINAVLPPEDDNNNSNSPKHAGGNTDENGIILSDVLPKARGVNVFASLTRQFESVEARLDDAAHNVTVLAPRNSAIQELPRKPWENPDDIARFGEQQAYEGQEGQDRATRNLERFVKAHVVATSPWKEGEEAETLAGDKLTWARVGDKIRIQPGDVEVDSIAEKVANGEVWVLDKVINYR</sequence>
<evidence type="ECO:0000313" key="5">
    <source>
        <dbReference type="EMBL" id="PYI18856.1"/>
    </source>
</evidence>
<evidence type="ECO:0000256" key="3">
    <source>
        <dbReference type="SAM" id="SignalP"/>
    </source>
</evidence>
<dbReference type="PROSITE" id="PS50213">
    <property type="entry name" value="FAS1"/>
    <property type="match status" value="1"/>
</dbReference>
<evidence type="ECO:0000256" key="2">
    <source>
        <dbReference type="SAM" id="MobiDB-lite"/>
    </source>
</evidence>
<dbReference type="Gene3D" id="2.30.180.10">
    <property type="entry name" value="FAS1 domain"/>
    <property type="match status" value="1"/>
</dbReference>
<dbReference type="SUPFAM" id="SSF82153">
    <property type="entry name" value="FAS1 domain"/>
    <property type="match status" value="1"/>
</dbReference>
<dbReference type="OMA" id="ASWDLQF"/>